<dbReference type="Gene3D" id="3.70.10.10">
    <property type="match status" value="1"/>
</dbReference>
<dbReference type="EMBL" id="JAGQKY010000004">
    <property type="protein sequence ID" value="MCA9397231.1"/>
    <property type="molecule type" value="Genomic_DNA"/>
</dbReference>
<dbReference type="GO" id="GO:0006271">
    <property type="term" value="P:DNA strand elongation involved in DNA replication"/>
    <property type="evidence" value="ECO:0007669"/>
    <property type="project" value="TreeGrafter"/>
</dbReference>
<evidence type="ECO:0000256" key="9">
    <source>
        <dbReference type="PIRNR" id="PIRNR000804"/>
    </source>
</evidence>
<dbReference type="Pfam" id="PF02767">
    <property type="entry name" value="DNA_pol3_beta_2"/>
    <property type="match status" value="1"/>
</dbReference>
<dbReference type="Proteomes" id="UP000699691">
    <property type="component" value="Unassembled WGS sequence"/>
</dbReference>
<dbReference type="NCBIfam" id="TIGR00663">
    <property type="entry name" value="dnan"/>
    <property type="match status" value="1"/>
</dbReference>
<dbReference type="InterPro" id="IPR046938">
    <property type="entry name" value="DNA_clamp_sf"/>
</dbReference>
<comment type="subcellular location">
    <subcellularLocation>
        <location evidence="1 9">Cytoplasm</location>
    </subcellularLocation>
</comment>
<dbReference type="SMART" id="SM00480">
    <property type="entry name" value="POL3Bc"/>
    <property type="match status" value="1"/>
</dbReference>
<dbReference type="PIRSF" id="PIRSF000804">
    <property type="entry name" value="DNA_pol_III_b"/>
    <property type="match status" value="1"/>
</dbReference>
<evidence type="ECO:0000313" key="13">
    <source>
        <dbReference type="EMBL" id="MCA9397231.1"/>
    </source>
</evidence>
<evidence type="ECO:0000256" key="8">
    <source>
        <dbReference type="ARBA" id="ARBA00023125"/>
    </source>
</evidence>
<keyword evidence="5 9" id="KW-0548">Nucleotidyltransferase</keyword>
<dbReference type="CDD" id="cd00140">
    <property type="entry name" value="beta_clamp"/>
    <property type="match status" value="1"/>
</dbReference>
<evidence type="ECO:0000259" key="11">
    <source>
        <dbReference type="Pfam" id="PF02767"/>
    </source>
</evidence>
<comment type="function">
    <text evidence="9">Confers DNA tethering and processivity to DNA polymerases and other proteins. Acts as a clamp, forming a ring around DNA (a reaction catalyzed by the clamp-loading complex) which diffuses in an ATP-independent manner freely and bidirectionally along dsDNA. Initially characterized for its ability to contact the catalytic subunit of DNA polymerase III (Pol III), a complex, multichain enzyme responsible for most of the replicative synthesis in bacteria; Pol III exhibits 3'-5' exonuclease proofreading activity. The beta chain is required for initiation of replication as well as for processivity of DNA replication.</text>
</comment>
<keyword evidence="7 9" id="KW-0239">DNA-directed DNA polymerase</keyword>
<feature type="domain" description="DNA polymerase III beta sliding clamp C-terminal" evidence="12">
    <location>
        <begin position="254"/>
        <end position="378"/>
    </location>
</feature>
<organism evidence="13 14">
    <name type="scientific">candidate division WWE3 bacterium</name>
    <dbReference type="NCBI Taxonomy" id="2053526"/>
    <lineage>
        <taxon>Bacteria</taxon>
        <taxon>Katanobacteria</taxon>
    </lineage>
</organism>
<protein>
    <recommendedName>
        <fullName evidence="9">Beta sliding clamp</fullName>
    </recommendedName>
</protein>
<dbReference type="GO" id="GO:0009360">
    <property type="term" value="C:DNA polymerase III complex"/>
    <property type="evidence" value="ECO:0007669"/>
    <property type="project" value="InterPro"/>
</dbReference>
<evidence type="ECO:0000256" key="7">
    <source>
        <dbReference type="ARBA" id="ARBA00022932"/>
    </source>
</evidence>
<dbReference type="GO" id="GO:0005737">
    <property type="term" value="C:cytoplasm"/>
    <property type="evidence" value="ECO:0007669"/>
    <property type="project" value="UniProtKB-SubCell"/>
</dbReference>
<dbReference type="Gene3D" id="3.10.150.10">
    <property type="entry name" value="DNA Polymerase III, subunit A, domain 2"/>
    <property type="match status" value="1"/>
</dbReference>
<dbReference type="Pfam" id="PF00712">
    <property type="entry name" value="DNA_pol3_beta"/>
    <property type="match status" value="1"/>
</dbReference>
<keyword evidence="8" id="KW-0238">DNA-binding</keyword>
<reference evidence="13" key="1">
    <citation type="submission" date="2020-04" db="EMBL/GenBank/DDBJ databases">
        <authorList>
            <person name="Zhang T."/>
        </authorList>
    </citation>
    <scope>NUCLEOTIDE SEQUENCE</scope>
    <source>
        <strain evidence="13">HKST-UBA02</strain>
    </source>
</reference>
<evidence type="ECO:0000256" key="2">
    <source>
        <dbReference type="ARBA" id="ARBA00010752"/>
    </source>
</evidence>
<feature type="domain" description="DNA polymerase III beta sliding clamp N-terminal" evidence="10">
    <location>
        <begin position="1"/>
        <end position="117"/>
    </location>
</feature>
<dbReference type="GO" id="GO:0008408">
    <property type="term" value="F:3'-5' exonuclease activity"/>
    <property type="evidence" value="ECO:0007669"/>
    <property type="project" value="InterPro"/>
</dbReference>
<name>A0A955LV58_UNCKA</name>
<proteinExistence type="inferred from homology"/>
<evidence type="ECO:0000259" key="10">
    <source>
        <dbReference type="Pfam" id="PF00712"/>
    </source>
</evidence>
<comment type="subunit">
    <text evidence="9">Forms a ring-shaped head-to-tail homodimer around DNA.</text>
</comment>
<dbReference type="GO" id="GO:0003677">
    <property type="term" value="F:DNA binding"/>
    <property type="evidence" value="ECO:0007669"/>
    <property type="project" value="UniProtKB-UniRule"/>
</dbReference>
<dbReference type="PANTHER" id="PTHR30478">
    <property type="entry name" value="DNA POLYMERASE III SUBUNIT BETA"/>
    <property type="match status" value="1"/>
</dbReference>
<keyword evidence="6 9" id="KW-0235">DNA replication</keyword>
<dbReference type="InterPro" id="IPR022635">
    <property type="entry name" value="DNA_polIII_beta_C"/>
</dbReference>
<dbReference type="AlphaFoldDB" id="A0A955LV58"/>
<feature type="domain" description="DNA polymerase III beta sliding clamp central" evidence="11">
    <location>
        <begin position="128"/>
        <end position="250"/>
    </location>
</feature>
<keyword evidence="3 9" id="KW-0963">Cytoplasm</keyword>
<dbReference type="InterPro" id="IPR022634">
    <property type="entry name" value="DNA_polIII_beta_N"/>
</dbReference>
<reference evidence="13" key="2">
    <citation type="journal article" date="2021" name="Microbiome">
        <title>Successional dynamics and alternative stable states in a saline activated sludge microbial community over 9 years.</title>
        <authorList>
            <person name="Wang Y."/>
            <person name="Ye J."/>
            <person name="Ju F."/>
            <person name="Liu L."/>
            <person name="Boyd J.A."/>
            <person name="Deng Y."/>
            <person name="Parks D.H."/>
            <person name="Jiang X."/>
            <person name="Yin X."/>
            <person name="Woodcroft B.J."/>
            <person name="Tyson G.W."/>
            <person name="Hugenholtz P."/>
            <person name="Polz M.F."/>
            <person name="Zhang T."/>
        </authorList>
    </citation>
    <scope>NUCLEOTIDE SEQUENCE</scope>
    <source>
        <strain evidence="13">HKST-UBA02</strain>
    </source>
</reference>
<gene>
    <name evidence="13" type="primary">dnaN</name>
    <name evidence="13" type="ORF">KC573_00220</name>
</gene>
<dbReference type="GO" id="GO:0003887">
    <property type="term" value="F:DNA-directed DNA polymerase activity"/>
    <property type="evidence" value="ECO:0007669"/>
    <property type="project" value="UniProtKB-UniRule"/>
</dbReference>
<evidence type="ECO:0000256" key="6">
    <source>
        <dbReference type="ARBA" id="ARBA00022705"/>
    </source>
</evidence>
<sequence length="384" mass="41671">MKADILQEKLASAFALTNRVASTKTTLPVLANTKIETEEGRLRLSSTNLEVSLECWVGGNVEGDGATTVPTALFQNYVQNIAPQKVTLDLDGNNLRVVGASSKAEFVTMSANDFPSFPSVSDTVLLTLSPVKLQSLLKKILFAAATNEGRPVLTGVLCRGTQDGLILVATDGFRLAELTVDWTVLDANPPSEPFEMIIPAKMLREIGQFSAGVSGEEGMWDMRLTEDKNQVVFTTSELRVYARLLDAAYPPYENIIPSDFTVTATFDRDALLRAVRTTAIFAHSQSHTVTLTMDADANAIILSAESNELGRQETTIPATIDGDTLTTAFNANYVLDSLSGLDSLEAQIHMRTADDPALVTPVSVSDNERNRQIIMPIRLDRSNS</sequence>
<dbReference type="InterPro" id="IPR001001">
    <property type="entry name" value="DNA_polIII_beta"/>
</dbReference>
<dbReference type="InterPro" id="IPR022637">
    <property type="entry name" value="DNA_polIII_beta_cen"/>
</dbReference>
<keyword evidence="4 9" id="KW-0808">Transferase</keyword>
<evidence type="ECO:0000259" key="12">
    <source>
        <dbReference type="Pfam" id="PF02768"/>
    </source>
</evidence>
<comment type="caution">
    <text evidence="13">The sequence shown here is derived from an EMBL/GenBank/DDBJ whole genome shotgun (WGS) entry which is preliminary data.</text>
</comment>
<dbReference type="PANTHER" id="PTHR30478:SF0">
    <property type="entry name" value="BETA SLIDING CLAMP"/>
    <property type="match status" value="1"/>
</dbReference>
<accession>A0A955LV58</accession>
<evidence type="ECO:0000256" key="3">
    <source>
        <dbReference type="ARBA" id="ARBA00022490"/>
    </source>
</evidence>
<comment type="similarity">
    <text evidence="2 9">Belongs to the beta sliding clamp family.</text>
</comment>
<evidence type="ECO:0000256" key="5">
    <source>
        <dbReference type="ARBA" id="ARBA00022695"/>
    </source>
</evidence>
<evidence type="ECO:0000256" key="1">
    <source>
        <dbReference type="ARBA" id="ARBA00004496"/>
    </source>
</evidence>
<evidence type="ECO:0000313" key="14">
    <source>
        <dbReference type="Proteomes" id="UP000699691"/>
    </source>
</evidence>
<evidence type="ECO:0000256" key="4">
    <source>
        <dbReference type="ARBA" id="ARBA00022679"/>
    </source>
</evidence>
<dbReference type="Pfam" id="PF02768">
    <property type="entry name" value="DNA_pol3_beta_3"/>
    <property type="match status" value="1"/>
</dbReference>
<dbReference type="SUPFAM" id="SSF55979">
    <property type="entry name" value="DNA clamp"/>
    <property type="match status" value="3"/>
</dbReference>